<comment type="caution">
    <text evidence="1">The sequence shown here is derived from an EMBL/GenBank/DDBJ whole genome shotgun (WGS) entry which is preliminary data.</text>
</comment>
<evidence type="ECO:0000313" key="2">
    <source>
        <dbReference type="Proteomes" id="UP000680304"/>
    </source>
</evidence>
<evidence type="ECO:0000313" key="1">
    <source>
        <dbReference type="EMBL" id="GIQ67110.1"/>
    </source>
</evidence>
<accession>A0ABQ4NFT4</accession>
<evidence type="ECO:0008006" key="3">
    <source>
        <dbReference type="Google" id="ProtNLM"/>
    </source>
</evidence>
<protein>
    <recommendedName>
        <fullName evidence="3">ABC transporter substrate-binding protein</fullName>
    </recommendedName>
</protein>
<dbReference type="Pfam" id="PF01547">
    <property type="entry name" value="SBP_bac_1"/>
    <property type="match status" value="1"/>
</dbReference>
<dbReference type="InterPro" id="IPR006059">
    <property type="entry name" value="SBP"/>
</dbReference>
<gene>
    <name evidence="1" type="ORF">PACILC2_56780</name>
</gene>
<name>A0ABQ4NFT4_9BACL</name>
<reference evidence="1 2" key="1">
    <citation type="submission" date="2021-04" db="EMBL/GenBank/DDBJ databases">
        <title>Draft genome sequence of Paenibacillus cisolokensis, LC2-13A.</title>
        <authorList>
            <person name="Uke A."/>
            <person name="Chhe C."/>
            <person name="Baramee S."/>
            <person name="Kosugi A."/>
        </authorList>
    </citation>
    <scope>NUCLEOTIDE SEQUENCE [LARGE SCALE GENOMIC DNA]</scope>
    <source>
        <strain evidence="1 2">LC2-13A</strain>
    </source>
</reference>
<dbReference type="Proteomes" id="UP000680304">
    <property type="component" value="Unassembled WGS sequence"/>
</dbReference>
<dbReference type="Gene3D" id="3.40.190.10">
    <property type="entry name" value="Periplasmic binding protein-like II"/>
    <property type="match status" value="2"/>
</dbReference>
<dbReference type="EMBL" id="BOVJ01000258">
    <property type="protein sequence ID" value="GIQ67110.1"/>
    <property type="molecule type" value="Genomic_DNA"/>
</dbReference>
<organism evidence="1 2">
    <name type="scientific">Paenibacillus cisolokensis</name>
    <dbReference type="NCBI Taxonomy" id="1658519"/>
    <lineage>
        <taxon>Bacteria</taxon>
        <taxon>Bacillati</taxon>
        <taxon>Bacillota</taxon>
        <taxon>Bacilli</taxon>
        <taxon>Bacillales</taxon>
        <taxon>Paenibacillaceae</taxon>
        <taxon>Paenibacillus</taxon>
    </lineage>
</organism>
<keyword evidence="2" id="KW-1185">Reference proteome</keyword>
<sequence>MASGTVMTRGATTGSVSALEQLMPGQVGIVNMPVGPAGGGWAQSTIFLSVSANSKQKEEAKKFVKWFIADKEAGKILGLTRGIPINPDIYSELEPTLEPKDKLGKELYDISLDKAMPFYPAAAGYSEFVDGFKREMDAVAFGQQSVEEAYDKLDKMGKELAAKAGG</sequence>
<dbReference type="SUPFAM" id="SSF53850">
    <property type="entry name" value="Periplasmic binding protein-like II"/>
    <property type="match status" value="1"/>
</dbReference>
<proteinExistence type="predicted"/>
<dbReference type="RefSeq" id="WP_244863871.1">
    <property type="nucleotide sequence ID" value="NZ_BOVJ01000258.1"/>
</dbReference>